<dbReference type="GO" id="GO:0016853">
    <property type="term" value="F:isomerase activity"/>
    <property type="evidence" value="ECO:0007669"/>
    <property type="project" value="UniProtKB-KW"/>
</dbReference>
<dbReference type="AlphaFoldDB" id="A0A1N6ZT36"/>
<dbReference type="STRING" id="34027.SAMN05421829_112131"/>
<name>A0A1N6ZT36_9RHOO</name>
<dbReference type="Pfam" id="PF00378">
    <property type="entry name" value="ECH_1"/>
    <property type="match status" value="1"/>
</dbReference>
<dbReference type="InterPro" id="IPR029045">
    <property type="entry name" value="ClpP/crotonase-like_dom_sf"/>
</dbReference>
<dbReference type="PANTHER" id="PTHR43459">
    <property type="entry name" value="ENOYL-COA HYDRATASE"/>
    <property type="match status" value="1"/>
</dbReference>
<gene>
    <name evidence="3" type="ORF">SAMN05421829_112131</name>
</gene>
<evidence type="ECO:0000256" key="2">
    <source>
        <dbReference type="RuleBase" id="RU003707"/>
    </source>
</evidence>
<dbReference type="CDD" id="cd06558">
    <property type="entry name" value="crotonase-like"/>
    <property type="match status" value="1"/>
</dbReference>
<accession>A0A1N6ZT36</accession>
<dbReference type="EMBL" id="FTMD01000012">
    <property type="protein sequence ID" value="SIR29891.1"/>
    <property type="molecule type" value="Genomic_DNA"/>
</dbReference>
<sequence length="277" mass="29310">MSSELGRTDWSMQGETIRLDVAEGIATLTLNRPERLNSFTSRMHEEVRAALAKVKEGRGAGVVRVLVLTGAGRGFCAGQDLSDRAVAPGAAPVDLGESVEKNYKPLVLALRSLELPVIAAVNGVAAGAGASIALACDLVFAARSASFIQSFSKLGVVPDTGGSWILPRLVGPARAMGMALLGEKLSAEQAEAWGLIWKCVDDEALMPTVQQVAAGLAQGPTFGYAKTKQAIWASSTNDFETQLNLERDLMTVCGNSNDYREGVAAFIEKRNPNFKGD</sequence>
<evidence type="ECO:0000313" key="3">
    <source>
        <dbReference type="EMBL" id="SIR29891.1"/>
    </source>
</evidence>
<dbReference type="PANTHER" id="PTHR43459:SF1">
    <property type="entry name" value="EG:BACN32G11.4 PROTEIN"/>
    <property type="match status" value="1"/>
</dbReference>
<evidence type="ECO:0000256" key="1">
    <source>
        <dbReference type="ARBA" id="ARBA00005254"/>
    </source>
</evidence>
<dbReference type="NCBIfam" id="TIGR02280">
    <property type="entry name" value="PaaB1"/>
    <property type="match status" value="1"/>
</dbReference>
<dbReference type="Gene3D" id="1.10.12.10">
    <property type="entry name" value="Lyase 2-enoyl-coa Hydratase, Chain A, domain 2"/>
    <property type="match status" value="1"/>
</dbReference>
<protein>
    <submittedName>
        <fullName evidence="3">2-(1,2-epoxy-1,2-dihydrophenyl)acetyl-CoA isomerase</fullName>
    </submittedName>
</protein>
<dbReference type="InterPro" id="IPR014748">
    <property type="entry name" value="Enoyl-CoA_hydra_C"/>
</dbReference>
<reference evidence="4" key="1">
    <citation type="submission" date="2017-01" db="EMBL/GenBank/DDBJ databases">
        <authorList>
            <person name="Varghese N."/>
            <person name="Submissions S."/>
        </authorList>
    </citation>
    <scope>NUCLEOTIDE SEQUENCE [LARGE SCALE GENOMIC DNA]</scope>
    <source>
        <strain evidence="4">ATCC 51758</strain>
    </source>
</reference>
<evidence type="ECO:0000313" key="4">
    <source>
        <dbReference type="Proteomes" id="UP000186819"/>
    </source>
</evidence>
<keyword evidence="4" id="KW-1185">Reference proteome</keyword>
<dbReference type="RefSeq" id="WP_212566918.1">
    <property type="nucleotide sequence ID" value="NZ_FTMD01000012.1"/>
</dbReference>
<dbReference type="InterPro" id="IPR011968">
    <property type="entry name" value="PaaB1"/>
</dbReference>
<dbReference type="SUPFAM" id="SSF52096">
    <property type="entry name" value="ClpP/crotonase"/>
    <property type="match status" value="1"/>
</dbReference>
<dbReference type="InterPro" id="IPR001753">
    <property type="entry name" value="Enoyl-CoA_hydra/iso"/>
</dbReference>
<proteinExistence type="inferred from homology"/>
<organism evidence="3 4">
    <name type="scientific">Aromatoleum tolulyticum</name>
    <dbReference type="NCBI Taxonomy" id="34027"/>
    <lineage>
        <taxon>Bacteria</taxon>
        <taxon>Pseudomonadati</taxon>
        <taxon>Pseudomonadota</taxon>
        <taxon>Betaproteobacteria</taxon>
        <taxon>Rhodocyclales</taxon>
        <taxon>Rhodocyclaceae</taxon>
        <taxon>Aromatoleum</taxon>
    </lineage>
</organism>
<keyword evidence="3" id="KW-0413">Isomerase</keyword>
<dbReference type="Gene3D" id="3.90.226.10">
    <property type="entry name" value="2-enoyl-CoA Hydratase, Chain A, domain 1"/>
    <property type="match status" value="1"/>
</dbReference>
<dbReference type="PROSITE" id="PS00166">
    <property type="entry name" value="ENOYL_COA_HYDRATASE"/>
    <property type="match status" value="1"/>
</dbReference>
<dbReference type="GO" id="GO:0010124">
    <property type="term" value="P:phenylacetate catabolic process"/>
    <property type="evidence" value="ECO:0007669"/>
    <property type="project" value="InterPro"/>
</dbReference>
<comment type="similarity">
    <text evidence="1 2">Belongs to the enoyl-CoA hydratase/isomerase family.</text>
</comment>
<dbReference type="InterPro" id="IPR018376">
    <property type="entry name" value="Enoyl-CoA_hyd/isom_CS"/>
</dbReference>
<dbReference type="Proteomes" id="UP000186819">
    <property type="component" value="Unassembled WGS sequence"/>
</dbReference>